<dbReference type="eggNOG" id="COG1858">
    <property type="taxonomic scope" value="Bacteria"/>
</dbReference>
<evidence type="ECO:0000259" key="5">
    <source>
        <dbReference type="PROSITE" id="PS51007"/>
    </source>
</evidence>
<dbReference type="InterPro" id="IPR036909">
    <property type="entry name" value="Cyt_c-like_dom_sf"/>
</dbReference>
<dbReference type="AlphaFoldDB" id="H8MPL7"/>
<dbReference type="SUPFAM" id="SSF46626">
    <property type="entry name" value="Cytochrome c"/>
    <property type="match status" value="2"/>
</dbReference>
<dbReference type="GO" id="GO:0009055">
    <property type="term" value="F:electron transfer activity"/>
    <property type="evidence" value="ECO:0007669"/>
    <property type="project" value="InterPro"/>
</dbReference>
<keyword evidence="3 4" id="KW-0408">Iron</keyword>
<feature type="domain" description="Cytochrome c" evidence="5">
    <location>
        <begin position="46"/>
        <end position="143"/>
    </location>
</feature>
<dbReference type="KEGG" id="ccx:COCOR_03680"/>
<evidence type="ECO:0000256" key="1">
    <source>
        <dbReference type="ARBA" id="ARBA00022617"/>
    </source>
</evidence>
<reference evidence="6 7" key="1">
    <citation type="journal article" date="2012" name="J. Bacteriol.">
        <title>Complete Genome Sequence of the Fruiting Myxobacterium Corallococcus coralloides DSM 2259.</title>
        <authorList>
            <person name="Huntley S."/>
            <person name="Zhang Y."/>
            <person name="Treuner-Lange A."/>
            <person name="Kneip S."/>
            <person name="Sensen C.W."/>
            <person name="Sogaard-Andersen L."/>
        </authorList>
    </citation>
    <scope>NUCLEOTIDE SEQUENCE [LARGE SCALE GENOMIC DNA]</scope>
    <source>
        <strain evidence="7">ATCC 25202 / DSM 2259 / NBRC 100086 / M2</strain>
    </source>
</reference>
<dbReference type="PROSITE" id="PS51007">
    <property type="entry name" value="CYTC"/>
    <property type="match status" value="1"/>
</dbReference>
<dbReference type="OrthoDB" id="9805202at2"/>
<dbReference type="GO" id="GO:0004130">
    <property type="term" value="F:cytochrome-c peroxidase activity"/>
    <property type="evidence" value="ECO:0007669"/>
    <property type="project" value="TreeGrafter"/>
</dbReference>
<evidence type="ECO:0000313" key="7">
    <source>
        <dbReference type="Proteomes" id="UP000007587"/>
    </source>
</evidence>
<dbReference type="InterPro" id="IPR051395">
    <property type="entry name" value="Cytochrome_c_Peroxidase/MauG"/>
</dbReference>
<dbReference type="PROSITE" id="PS51257">
    <property type="entry name" value="PROKAR_LIPOPROTEIN"/>
    <property type="match status" value="1"/>
</dbReference>
<keyword evidence="7" id="KW-1185">Reference proteome</keyword>
<dbReference type="Gene3D" id="1.10.760.10">
    <property type="entry name" value="Cytochrome c-like domain"/>
    <property type="match status" value="2"/>
</dbReference>
<dbReference type="Proteomes" id="UP000007587">
    <property type="component" value="Chromosome"/>
</dbReference>
<protein>
    <recommendedName>
        <fullName evidence="5">Cytochrome c domain-containing protein</fullName>
    </recommendedName>
</protein>
<dbReference type="STRING" id="1144275.COCOR_03680"/>
<proteinExistence type="predicted"/>
<organism evidence="6 7">
    <name type="scientific">Corallococcus coralloides (strain ATCC 25202 / DSM 2259 / NBRC 100086 / M2)</name>
    <name type="common">Myxococcus coralloides</name>
    <dbReference type="NCBI Taxonomy" id="1144275"/>
    <lineage>
        <taxon>Bacteria</taxon>
        <taxon>Pseudomonadati</taxon>
        <taxon>Myxococcota</taxon>
        <taxon>Myxococcia</taxon>
        <taxon>Myxococcales</taxon>
        <taxon>Cystobacterineae</taxon>
        <taxon>Myxococcaceae</taxon>
        <taxon>Corallococcus</taxon>
    </lineage>
</organism>
<dbReference type="PANTHER" id="PTHR30600">
    <property type="entry name" value="CYTOCHROME C PEROXIDASE-RELATED"/>
    <property type="match status" value="1"/>
</dbReference>
<sequence>MAGHRFIASTLGAFALTTLVGCTDTAGSVEATAALATSEAELTSVAQAAAGRKHFQEALPGTNGRSCATCHVFADDTALTPAHVEALWARNPADPLFNRIDADDPAAAVPTYEHLKKGLVRVVLPLPANMDVIDVQGNVITAPDRKVSVWRAVPSIADTGFSGPFQFDGRETDLVTQAQSAVTSHSEGGTVAPAVLQRIAAFERSVFSSPRARFVSELMERGWPLSAIPDPDALLLLDASERRGRDVYNLACEACHGDRTRNRIENRATHDALFYALKPDGNIQYTVTPGAPPEPVRVPRPHSEFLNAGYAYMTYLGQRGVVPLFNTSVDFPQYRFRFYTDGTRQHAVTDLPPIPVTASGDPDDINPALDEHGAPIVGPALAAQWYSTDPGRALISGDPAEFEAFDVPSLRGIARTAPYFHDNSHATLAETVDTYSRFILPGIPTVGALPVHPPEFPGGPPESLSPAQKRDLLRFLQRL</sequence>
<evidence type="ECO:0000313" key="6">
    <source>
        <dbReference type="EMBL" id="AFE05381.1"/>
    </source>
</evidence>
<dbReference type="HOGENOM" id="CLU_045790_0_0_7"/>
<dbReference type="GO" id="GO:0046872">
    <property type="term" value="F:metal ion binding"/>
    <property type="evidence" value="ECO:0007669"/>
    <property type="project" value="UniProtKB-KW"/>
</dbReference>
<dbReference type="GO" id="GO:0020037">
    <property type="term" value="F:heme binding"/>
    <property type="evidence" value="ECO:0007669"/>
    <property type="project" value="InterPro"/>
</dbReference>
<dbReference type="InterPro" id="IPR009056">
    <property type="entry name" value="Cyt_c-like_dom"/>
</dbReference>
<keyword evidence="2 4" id="KW-0479">Metal-binding</keyword>
<name>H8MPL7_CORCM</name>
<keyword evidence="1 4" id="KW-0349">Heme</keyword>
<dbReference type="PANTHER" id="PTHR30600:SF9">
    <property type="entry name" value="BLR7738 PROTEIN"/>
    <property type="match status" value="1"/>
</dbReference>
<evidence type="ECO:0000256" key="2">
    <source>
        <dbReference type="ARBA" id="ARBA00022723"/>
    </source>
</evidence>
<evidence type="ECO:0000256" key="3">
    <source>
        <dbReference type="ARBA" id="ARBA00023004"/>
    </source>
</evidence>
<reference evidence="7" key="2">
    <citation type="submission" date="2012-03" db="EMBL/GenBank/DDBJ databases">
        <title>Genome sequence of the fruiting myxobacterium Corallococcus coralloides DSM 2259.</title>
        <authorList>
            <person name="Huntley S."/>
            <person name="Zhang Y."/>
            <person name="Treuner-Lange A."/>
            <person name="Sensen C.W."/>
            <person name="Sogaard-Andersen L."/>
        </authorList>
    </citation>
    <scope>NUCLEOTIDE SEQUENCE [LARGE SCALE GENOMIC DNA]</scope>
    <source>
        <strain evidence="7">ATCC 25202 / DSM 2259 / NBRC 100086 / M2</strain>
    </source>
</reference>
<accession>H8MPL7</accession>
<dbReference type="RefSeq" id="WP_014396492.1">
    <property type="nucleotide sequence ID" value="NC_017030.1"/>
</dbReference>
<dbReference type="InParanoid" id="H8MPL7"/>
<gene>
    <name evidence="6" type="ordered locus">COCOR_03680</name>
</gene>
<dbReference type="EMBL" id="CP003389">
    <property type="protein sequence ID" value="AFE05381.1"/>
    <property type="molecule type" value="Genomic_DNA"/>
</dbReference>
<evidence type="ECO:0000256" key="4">
    <source>
        <dbReference type="PROSITE-ProRule" id="PRU00433"/>
    </source>
</evidence>